<organism evidence="1 2">
    <name type="scientific">Methylomusa anaerophila</name>
    <dbReference type="NCBI Taxonomy" id="1930071"/>
    <lineage>
        <taxon>Bacteria</taxon>
        <taxon>Bacillati</taxon>
        <taxon>Bacillota</taxon>
        <taxon>Negativicutes</taxon>
        <taxon>Selenomonadales</taxon>
        <taxon>Sporomusaceae</taxon>
        <taxon>Methylomusa</taxon>
    </lineage>
</organism>
<evidence type="ECO:0000313" key="2">
    <source>
        <dbReference type="Proteomes" id="UP000276437"/>
    </source>
</evidence>
<accession>A0A348AHY7</accession>
<name>A0A348AHY7_9FIRM</name>
<dbReference type="KEGG" id="mana:MAMMFC1_01346"/>
<reference evidence="1 2" key="1">
    <citation type="journal article" date="2018" name="Int. J. Syst. Evol. Microbiol.">
        <title>Methylomusa anaerophila gen. nov., sp. nov., an anaerobic methanol-utilizing bacterium isolated from a microbial fuel cell.</title>
        <authorList>
            <person name="Amano N."/>
            <person name="Yamamuro A."/>
            <person name="Miyahara M."/>
            <person name="Kouzuma A."/>
            <person name="Abe T."/>
            <person name="Watanabe K."/>
        </authorList>
    </citation>
    <scope>NUCLEOTIDE SEQUENCE [LARGE SCALE GENOMIC DNA]</scope>
    <source>
        <strain evidence="1 2">MMFC1</strain>
    </source>
</reference>
<proteinExistence type="predicted"/>
<dbReference type="AlphaFoldDB" id="A0A348AHY7"/>
<gene>
    <name evidence="1" type="ORF">MAMMFC1_01346</name>
</gene>
<keyword evidence="2" id="KW-1185">Reference proteome</keyword>
<dbReference type="EMBL" id="AP018449">
    <property type="protein sequence ID" value="BBB90685.1"/>
    <property type="molecule type" value="Genomic_DNA"/>
</dbReference>
<sequence>MDNTFVPRSYFCLNYLSKFSDPNNNNEEFIQLLTHIDNINDNIENINDNINTVNNVRRSYYTGVESNISGQTRKILFL</sequence>
<dbReference type="Proteomes" id="UP000276437">
    <property type="component" value="Chromosome"/>
</dbReference>
<protein>
    <submittedName>
        <fullName evidence="1">Uncharacterized protein</fullName>
    </submittedName>
</protein>
<evidence type="ECO:0000313" key="1">
    <source>
        <dbReference type="EMBL" id="BBB90685.1"/>
    </source>
</evidence>